<dbReference type="EMBL" id="OGUU01000002">
    <property type="protein sequence ID" value="SPC07330.1"/>
    <property type="molecule type" value="Genomic_DNA"/>
</dbReference>
<proteinExistence type="predicted"/>
<organism evidence="1 2">
    <name type="scientific">Cupriavidus taiwanensis</name>
    <dbReference type="NCBI Taxonomy" id="164546"/>
    <lineage>
        <taxon>Bacteria</taxon>
        <taxon>Pseudomonadati</taxon>
        <taxon>Pseudomonadota</taxon>
        <taxon>Betaproteobacteria</taxon>
        <taxon>Burkholderiales</taxon>
        <taxon>Burkholderiaceae</taxon>
        <taxon>Cupriavidus</taxon>
    </lineage>
</organism>
<evidence type="ECO:0000313" key="2">
    <source>
        <dbReference type="Proteomes" id="UP000257139"/>
    </source>
</evidence>
<protein>
    <submittedName>
        <fullName evidence="1">Uncharacterized protein</fullName>
    </submittedName>
</protein>
<dbReference type="AlphaFoldDB" id="A0A7Z7NKX9"/>
<sequence>MPAFAHICLNPAYNTRWRIAIAYCPFLGEGL</sequence>
<name>A0A7Z7NKX9_9BURK</name>
<accession>A0A7Z7NKX9</accession>
<reference evidence="1 2" key="1">
    <citation type="submission" date="2018-01" db="EMBL/GenBank/DDBJ databases">
        <authorList>
            <person name="Clerissi C."/>
        </authorList>
    </citation>
    <scope>NUCLEOTIDE SEQUENCE [LARGE SCALE GENOMIC DNA]</scope>
    <source>
        <strain evidence="1">Cupriavidus taiwanensis STM 6021</strain>
    </source>
</reference>
<dbReference type="Proteomes" id="UP000257139">
    <property type="component" value="Chromosome CBM2594_a"/>
</dbReference>
<evidence type="ECO:0000313" key="1">
    <source>
        <dbReference type="EMBL" id="SPC07330.1"/>
    </source>
</evidence>
<comment type="caution">
    <text evidence="1">The sequence shown here is derived from an EMBL/GenBank/DDBJ whole genome shotgun (WGS) entry which is preliminary data.</text>
</comment>
<gene>
    <name evidence="1" type="ORF">CBM2594_A100190</name>
</gene>